<evidence type="ECO:0000313" key="3">
    <source>
        <dbReference type="Proteomes" id="UP000198959"/>
    </source>
</evidence>
<protein>
    <submittedName>
        <fullName evidence="2">Uncharacterized protein</fullName>
    </submittedName>
</protein>
<dbReference type="Proteomes" id="UP000198959">
    <property type="component" value="Unassembled WGS sequence"/>
</dbReference>
<dbReference type="EMBL" id="FMHW01000004">
    <property type="protein sequence ID" value="SCL43389.1"/>
    <property type="molecule type" value="Genomic_DNA"/>
</dbReference>
<organism evidence="2 3">
    <name type="scientific">Micromonospora pallida</name>
    <dbReference type="NCBI Taxonomy" id="145854"/>
    <lineage>
        <taxon>Bacteria</taxon>
        <taxon>Bacillati</taxon>
        <taxon>Actinomycetota</taxon>
        <taxon>Actinomycetes</taxon>
        <taxon>Micromonosporales</taxon>
        <taxon>Micromonosporaceae</taxon>
        <taxon>Micromonospora</taxon>
    </lineage>
</organism>
<name>A0A1C6TNQ1_9ACTN</name>
<evidence type="ECO:0000256" key="1">
    <source>
        <dbReference type="SAM" id="MobiDB-lite"/>
    </source>
</evidence>
<sequence length="89" mass="8967">MTPQQTRVPWLRDITCLVAGVAGFAHSLVTGAGWPPLLVSAALMAGPGVLRLWLAGYTQGTGLSSAPGSPEPPPPSPLPSSAPSAGDPR</sequence>
<dbReference type="AlphaFoldDB" id="A0A1C6TNQ1"/>
<feature type="region of interest" description="Disordered" evidence="1">
    <location>
        <begin position="61"/>
        <end position="89"/>
    </location>
</feature>
<evidence type="ECO:0000313" key="2">
    <source>
        <dbReference type="EMBL" id="SCL43389.1"/>
    </source>
</evidence>
<accession>A0A1C6TNQ1</accession>
<gene>
    <name evidence="2" type="ORF">GA0074692_6857</name>
</gene>
<reference evidence="3" key="1">
    <citation type="submission" date="2016-06" db="EMBL/GenBank/DDBJ databases">
        <authorList>
            <person name="Varghese N."/>
            <person name="Submissions Spin"/>
        </authorList>
    </citation>
    <scope>NUCLEOTIDE SEQUENCE [LARGE SCALE GENOMIC DNA]</scope>
    <source>
        <strain evidence="3">DSM 43817</strain>
    </source>
</reference>
<dbReference type="STRING" id="145854.GA0074692_6857"/>
<keyword evidence="3" id="KW-1185">Reference proteome</keyword>
<proteinExistence type="predicted"/>
<feature type="compositionally biased region" description="Pro residues" evidence="1">
    <location>
        <begin position="69"/>
        <end position="80"/>
    </location>
</feature>